<feature type="repeat" description="TPR" evidence="3">
    <location>
        <begin position="189"/>
        <end position="222"/>
    </location>
</feature>
<dbReference type="PANTHER" id="PTHR44858:SF1">
    <property type="entry name" value="UDP-N-ACETYLGLUCOSAMINE--PEPTIDE N-ACETYLGLUCOSAMINYLTRANSFERASE SPINDLY-RELATED"/>
    <property type="match status" value="1"/>
</dbReference>
<feature type="repeat" description="TPR" evidence="3">
    <location>
        <begin position="223"/>
        <end position="256"/>
    </location>
</feature>
<name>A0A917ISS7_9BACT</name>
<dbReference type="InterPro" id="IPR050498">
    <property type="entry name" value="Ycf3"/>
</dbReference>
<evidence type="ECO:0008006" key="6">
    <source>
        <dbReference type="Google" id="ProtNLM"/>
    </source>
</evidence>
<sequence length="268" mass="30464">MNTVSRAVLAAGFAILFSCTGKEKTAEEQKEKPLAPEVVSMIKLVKQHPDSAGLRLRLAVALDSSAHYGEALAQMDSLISRDSLNYGLWYSKAQVWEHSGDTSSAIRDYERALRIYPAPEAQLSLANLFAERRDVKAINICENLNRLKLGREYDAHCAFIEGVYYARTGDTTRAIQQLDKCIANNYTYMEAHIEKGLVYFDHKDYNKALEVFRFASSVNTLYADAYYYQARAYEMMNKKDSALLRFKQALSLDKNLTQAKEKIQQLQK</sequence>
<keyword evidence="5" id="KW-1185">Reference proteome</keyword>
<comment type="caution">
    <text evidence="4">The sequence shown here is derived from an EMBL/GenBank/DDBJ whole genome shotgun (WGS) entry which is preliminary data.</text>
</comment>
<feature type="repeat" description="TPR" evidence="3">
    <location>
        <begin position="86"/>
        <end position="119"/>
    </location>
</feature>
<dbReference type="SUPFAM" id="SSF48452">
    <property type="entry name" value="TPR-like"/>
    <property type="match status" value="1"/>
</dbReference>
<accession>A0A917ISS7</accession>
<keyword evidence="2 3" id="KW-0802">TPR repeat</keyword>
<dbReference type="PROSITE" id="PS51257">
    <property type="entry name" value="PROKAR_LIPOPROTEIN"/>
    <property type="match status" value="1"/>
</dbReference>
<organism evidence="4 5">
    <name type="scientific">Filimonas zeae</name>
    <dbReference type="NCBI Taxonomy" id="1737353"/>
    <lineage>
        <taxon>Bacteria</taxon>
        <taxon>Pseudomonadati</taxon>
        <taxon>Bacteroidota</taxon>
        <taxon>Chitinophagia</taxon>
        <taxon>Chitinophagales</taxon>
        <taxon>Chitinophagaceae</taxon>
        <taxon>Filimonas</taxon>
    </lineage>
</organism>
<dbReference type="GO" id="GO:0046813">
    <property type="term" value="P:receptor-mediated virion attachment to host cell"/>
    <property type="evidence" value="ECO:0007669"/>
    <property type="project" value="TreeGrafter"/>
</dbReference>
<dbReference type="SMART" id="SM00028">
    <property type="entry name" value="TPR"/>
    <property type="match status" value="4"/>
</dbReference>
<dbReference type="GO" id="GO:0009279">
    <property type="term" value="C:cell outer membrane"/>
    <property type="evidence" value="ECO:0007669"/>
    <property type="project" value="TreeGrafter"/>
</dbReference>
<protein>
    <recommendedName>
        <fullName evidence="6">Tetratricopeptide repeat protein</fullName>
    </recommendedName>
</protein>
<dbReference type="InterPro" id="IPR011990">
    <property type="entry name" value="TPR-like_helical_dom_sf"/>
</dbReference>
<dbReference type="Pfam" id="PF13174">
    <property type="entry name" value="TPR_6"/>
    <property type="match status" value="1"/>
</dbReference>
<evidence type="ECO:0000256" key="1">
    <source>
        <dbReference type="ARBA" id="ARBA00022737"/>
    </source>
</evidence>
<dbReference type="InterPro" id="IPR019734">
    <property type="entry name" value="TPR_rpt"/>
</dbReference>
<reference evidence="4" key="2">
    <citation type="submission" date="2020-09" db="EMBL/GenBank/DDBJ databases">
        <authorList>
            <person name="Sun Q."/>
            <person name="Zhou Y."/>
        </authorList>
    </citation>
    <scope>NUCLEOTIDE SEQUENCE</scope>
    <source>
        <strain evidence="4">CGMCC 1.15290</strain>
    </source>
</reference>
<dbReference type="Proteomes" id="UP000627292">
    <property type="component" value="Unassembled WGS sequence"/>
</dbReference>
<dbReference type="EMBL" id="BMIB01000001">
    <property type="protein sequence ID" value="GGH60728.1"/>
    <property type="molecule type" value="Genomic_DNA"/>
</dbReference>
<evidence type="ECO:0000256" key="2">
    <source>
        <dbReference type="ARBA" id="ARBA00022803"/>
    </source>
</evidence>
<proteinExistence type="predicted"/>
<dbReference type="Gene3D" id="1.25.40.10">
    <property type="entry name" value="Tetratricopeptide repeat domain"/>
    <property type="match status" value="2"/>
</dbReference>
<evidence type="ECO:0000313" key="5">
    <source>
        <dbReference type="Proteomes" id="UP000627292"/>
    </source>
</evidence>
<gene>
    <name evidence="4" type="ORF">GCM10011379_08910</name>
</gene>
<dbReference type="AlphaFoldDB" id="A0A917ISS7"/>
<keyword evidence="1" id="KW-0677">Repeat</keyword>
<evidence type="ECO:0000313" key="4">
    <source>
        <dbReference type="EMBL" id="GGH60728.1"/>
    </source>
</evidence>
<reference evidence="4" key="1">
    <citation type="journal article" date="2014" name="Int. J. Syst. Evol. Microbiol.">
        <title>Complete genome sequence of Corynebacterium casei LMG S-19264T (=DSM 44701T), isolated from a smear-ripened cheese.</title>
        <authorList>
            <consortium name="US DOE Joint Genome Institute (JGI-PGF)"/>
            <person name="Walter F."/>
            <person name="Albersmeier A."/>
            <person name="Kalinowski J."/>
            <person name="Ruckert C."/>
        </authorList>
    </citation>
    <scope>NUCLEOTIDE SEQUENCE</scope>
    <source>
        <strain evidence="4">CGMCC 1.15290</strain>
    </source>
</reference>
<evidence type="ECO:0000256" key="3">
    <source>
        <dbReference type="PROSITE-ProRule" id="PRU00339"/>
    </source>
</evidence>
<dbReference type="Pfam" id="PF13432">
    <property type="entry name" value="TPR_16"/>
    <property type="match status" value="2"/>
</dbReference>
<dbReference type="PANTHER" id="PTHR44858">
    <property type="entry name" value="TETRATRICOPEPTIDE REPEAT PROTEIN 6"/>
    <property type="match status" value="1"/>
</dbReference>
<dbReference type="PROSITE" id="PS50005">
    <property type="entry name" value="TPR"/>
    <property type="match status" value="3"/>
</dbReference>
<dbReference type="RefSeq" id="WP_188950768.1">
    <property type="nucleotide sequence ID" value="NZ_BMIB01000001.1"/>
</dbReference>